<dbReference type="EMBL" id="CAUYUJ010015005">
    <property type="protein sequence ID" value="CAK0848736.1"/>
    <property type="molecule type" value="Genomic_DNA"/>
</dbReference>
<accession>A0ABN9TRH2</accession>
<gene>
    <name evidence="2" type="ORF">PCOR1329_LOCUS41617</name>
</gene>
<proteinExistence type="predicted"/>
<feature type="region of interest" description="Disordered" evidence="1">
    <location>
        <begin position="229"/>
        <end position="264"/>
    </location>
</feature>
<keyword evidence="3" id="KW-1185">Reference proteome</keyword>
<evidence type="ECO:0000256" key="1">
    <source>
        <dbReference type="SAM" id="MobiDB-lite"/>
    </source>
</evidence>
<feature type="region of interest" description="Disordered" evidence="1">
    <location>
        <begin position="133"/>
        <end position="160"/>
    </location>
</feature>
<dbReference type="EMBL" id="CAUYUJ010015005">
    <property type="protein sequence ID" value="CAK0848738.1"/>
    <property type="molecule type" value="Genomic_DNA"/>
</dbReference>
<reference evidence="2" key="1">
    <citation type="submission" date="2023-10" db="EMBL/GenBank/DDBJ databases">
        <authorList>
            <person name="Chen Y."/>
            <person name="Shah S."/>
            <person name="Dougan E. K."/>
            <person name="Thang M."/>
            <person name="Chan C."/>
        </authorList>
    </citation>
    <scope>NUCLEOTIDE SEQUENCE [LARGE SCALE GENOMIC DNA]</scope>
</reference>
<evidence type="ECO:0000313" key="3">
    <source>
        <dbReference type="Proteomes" id="UP001189429"/>
    </source>
</evidence>
<feature type="compositionally biased region" description="Basic residues" evidence="1">
    <location>
        <begin position="239"/>
        <end position="264"/>
    </location>
</feature>
<evidence type="ECO:0000313" key="2">
    <source>
        <dbReference type="EMBL" id="CAK0848736.1"/>
    </source>
</evidence>
<comment type="caution">
    <text evidence="2">The sequence shown here is derived from an EMBL/GenBank/DDBJ whole genome shotgun (WGS) entry which is preliminary data.</text>
</comment>
<dbReference type="Proteomes" id="UP001189429">
    <property type="component" value="Unassembled WGS sequence"/>
</dbReference>
<feature type="region of interest" description="Disordered" evidence="1">
    <location>
        <begin position="26"/>
        <end position="54"/>
    </location>
</feature>
<organism evidence="2 3">
    <name type="scientific">Prorocentrum cordatum</name>
    <dbReference type="NCBI Taxonomy" id="2364126"/>
    <lineage>
        <taxon>Eukaryota</taxon>
        <taxon>Sar</taxon>
        <taxon>Alveolata</taxon>
        <taxon>Dinophyceae</taxon>
        <taxon>Prorocentrales</taxon>
        <taxon>Prorocentraceae</taxon>
        <taxon>Prorocentrum</taxon>
    </lineage>
</organism>
<feature type="compositionally biased region" description="Low complexity" evidence="1">
    <location>
        <begin position="36"/>
        <end position="54"/>
    </location>
</feature>
<name>A0ABN9TRH2_9DINO</name>
<protein>
    <submittedName>
        <fullName evidence="2">Uncharacterized protein</fullName>
    </submittedName>
</protein>
<sequence>MGSPRCPRPRRRVALLLAAVAPGGRGRLMDGRRPADAALWAGPPAPPAERGGAWAPAPEELEAYMAEASLMATSLAQDAVALSRQARGLQEALQERGWAEAAEAAEARLAAAQAAGPPRERGWPEVEALPAPARHRVQKSRPSGAFCPPPPRPRNTPSRAMSAGIPMEPQQELMYAAPAEPQRMNIQLFQKLMAGHPVTEDEIHADAAAMGGGAPVVEAAQEAVGAATDAVTGAVGDKKSKKEKKSKGGSKKVKTKSGKKKGCC</sequence>